<evidence type="ECO:0000313" key="3">
    <source>
        <dbReference type="EMBL" id="MFC4337329.1"/>
    </source>
</evidence>
<dbReference type="PANTHER" id="PTHR21666">
    <property type="entry name" value="PEPTIDASE-RELATED"/>
    <property type="match status" value="1"/>
</dbReference>
<evidence type="ECO:0000256" key="1">
    <source>
        <dbReference type="SAM" id="MobiDB-lite"/>
    </source>
</evidence>
<comment type="caution">
    <text evidence="3">The sequence shown here is derived from an EMBL/GenBank/DDBJ whole genome shotgun (WGS) entry which is preliminary data.</text>
</comment>
<dbReference type="InterPro" id="IPR011055">
    <property type="entry name" value="Dup_hybrid_motif"/>
</dbReference>
<name>A0ABV8U2I8_9ACTN</name>
<dbReference type="RefSeq" id="WP_380624202.1">
    <property type="nucleotide sequence ID" value="NZ_JBHSDK010000028.1"/>
</dbReference>
<dbReference type="InterPro" id="IPR050570">
    <property type="entry name" value="Cell_wall_metabolism_enzyme"/>
</dbReference>
<feature type="compositionally biased region" description="Basic and acidic residues" evidence="1">
    <location>
        <begin position="101"/>
        <end position="123"/>
    </location>
</feature>
<gene>
    <name evidence="3" type="ORF">ACFPET_19190</name>
</gene>
<evidence type="ECO:0000259" key="2">
    <source>
        <dbReference type="Pfam" id="PF01551"/>
    </source>
</evidence>
<dbReference type="InterPro" id="IPR016047">
    <property type="entry name" value="M23ase_b-sheet_dom"/>
</dbReference>
<feature type="compositionally biased region" description="Low complexity" evidence="1">
    <location>
        <begin position="88"/>
        <end position="99"/>
    </location>
</feature>
<accession>A0ABV8U2I8</accession>
<sequence length="276" mass="29317">MSSSGSGSPAARPATRYTDAAPIRRHAATPHRLRGQHRARWTAEFAPFLEGTHKRYAAVLGAAVVGASTVAFSSAAALPDSAPESAAGEAVAEVAAQAAESEDRSSREGESEAEKEEAEREPEPAATAVDYDTSAVPRSPMQVQAPEVHWVPPLDRIMITSQFGPRWGTAHNGVDFDAQTGDPVYAIYPGRIVTSGWEGGFGNLVVVDHGDGLQTYYAHNSELIVSPGQWVDAGQQIAKAGNTGFSLGSHVHLEVHQNGSPVEPLSFLQERGLFLR</sequence>
<dbReference type="GO" id="GO:0016787">
    <property type="term" value="F:hydrolase activity"/>
    <property type="evidence" value="ECO:0007669"/>
    <property type="project" value="UniProtKB-KW"/>
</dbReference>
<proteinExistence type="predicted"/>
<dbReference type="EMBL" id="JBHSDK010000028">
    <property type="protein sequence ID" value="MFC4337329.1"/>
    <property type="molecule type" value="Genomic_DNA"/>
</dbReference>
<keyword evidence="3" id="KW-0378">Hydrolase</keyword>
<dbReference type="SUPFAM" id="SSF51261">
    <property type="entry name" value="Duplicated hybrid motif"/>
    <property type="match status" value="1"/>
</dbReference>
<protein>
    <submittedName>
        <fullName evidence="3">M23 family metallopeptidase</fullName>
        <ecNumber evidence="3">3.4.24.-</ecNumber>
    </submittedName>
</protein>
<dbReference type="Proteomes" id="UP001595823">
    <property type="component" value="Unassembled WGS sequence"/>
</dbReference>
<keyword evidence="4" id="KW-1185">Reference proteome</keyword>
<feature type="domain" description="M23ase beta-sheet core" evidence="2">
    <location>
        <begin position="170"/>
        <end position="264"/>
    </location>
</feature>
<dbReference type="Pfam" id="PF01551">
    <property type="entry name" value="Peptidase_M23"/>
    <property type="match status" value="1"/>
</dbReference>
<feature type="region of interest" description="Disordered" evidence="1">
    <location>
        <begin position="1"/>
        <end position="37"/>
    </location>
</feature>
<dbReference type="PANTHER" id="PTHR21666:SF270">
    <property type="entry name" value="MUREIN HYDROLASE ACTIVATOR ENVC"/>
    <property type="match status" value="1"/>
</dbReference>
<dbReference type="EC" id="3.4.24.-" evidence="3"/>
<dbReference type="CDD" id="cd12797">
    <property type="entry name" value="M23_peptidase"/>
    <property type="match status" value="1"/>
</dbReference>
<feature type="region of interest" description="Disordered" evidence="1">
    <location>
        <begin position="88"/>
        <end position="142"/>
    </location>
</feature>
<evidence type="ECO:0000313" key="4">
    <source>
        <dbReference type="Proteomes" id="UP001595823"/>
    </source>
</evidence>
<reference evidence="4" key="1">
    <citation type="journal article" date="2019" name="Int. J. Syst. Evol. Microbiol.">
        <title>The Global Catalogue of Microorganisms (GCM) 10K type strain sequencing project: providing services to taxonomists for standard genome sequencing and annotation.</title>
        <authorList>
            <consortium name="The Broad Institute Genomics Platform"/>
            <consortium name="The Broad Institute Genome Sequencing Center for Infectious Disease"/>
            <person name="Wu L."/>
            <person name="Ma J."/>
        </authorList>
    </citation>
    <scope>NUCLEOTIDE SEQUENCE [LARGE SCALE GENOMIC DNA]</scope>
    <source>
        <strain evidence="4">IBRC-M 10908</strain>
    </source>
</reference>
<organism evidence="3 4">
    <name type="scientific">Salininema proteolyticum</name>
    <dbReference type="NCBI Taxonomy" id="1607685"/>
    <lineage>
        <taxon>Bacteria</taxon>
        <taxon>Bacillati</taxon>
        <taxon>Actinomycetota</taxon>
        <taxon>Actinomycetes</taxon>
        <taxon>Glycomycetales</taxon>
        <taxon>Glycomycetaceae</taxon>
        <taxon>Salininema</taxon>
    </lineage>
</organism>
<dbReference type="Gene3D" id="2.70.70.10">
    <property type="entry name" value="Glucose Permease (Domain IIA)"/>
    <property type="match status" value="1"/>
</dbReference>
<feature type="compositionally biased region" description="Basic residues" evidence="1">
    <location>
        <begin position="23"/>
        <end position="37"/>
    </location>
</feature>